<dbReference type="PANTHER" id="PTHR32089:SF112">
    <property type="entry name" value="LYSOZYME-LIKE PROTEIN-RELATED"/>
    <property type="match status" value="1"/>
</dbReference>
<dbReference type="InterPro" id="IPR004089">
    <property type="entry name" value="MCPsignal_dom"/>
</dbReference>
<keyword evidence="2" id="KW-0472">Membrane</keyword>
<evidence type="ECO:0000259" key="7">
    <source>
        <dbReference type="PROSITE" id="PS50192"/>
    </source>
</evidence>
<evidence type="ECO:0000313" key="9">
    <source>
        <dbReference type="Proteomes" id="UP000681594"/>
    </source>
</evidence>
<dbReference type="PROSITE" id="PS50192">
    <property type="entry name" value="T_SNARE"/>
    <property type="match status" value="1"/>
</dbReference>
<proteinExistence type="inferred from homology"/>
<dbReference type="SUPFAM" id="SSF58104">
    <property type="entry name" value="Methyl-accepting chemotaxis protein (MCP) signaling domain"/>
    <property type="match status" value="1"/>
</dbReference>
<dbReference type="RefSeq" id="WP_209381897.1">
    <property type="nucleotide sequence ID" value="NZ_JAGIZB010000046.1"/>
</dbReference>
<evidence type="ECO:0000256" key="3">
    <source>
        <dbReference type="ARBA" id="ARBA00023224"/>
    </source>
</evidence>
<dbReference type="Proteomes" id="UP000681594">
    <property type="component" value="Unassembled WGS sequence"/>
</dbReference>
<name>A0ABS4AKS3_9PROT</name>
<dbReference type="Pfam" id="PF11563">
    <property type="entry name" value="Protoglobin"/>
    <property type="match status" value="1"/>
</dbReference>
<evidence type="ECO:0000256" key="1">
    <source>
        <dbReference type="ARBA" id="ARBA00004429"/>
    </source>
</evidence>
<comment type="subcellular location">
    <subcellularLocation>
        <location evidence="1">Cell inner membrane</location>
        <topology evidence="1">Multi-pass membrane protein</topology>
    </subcellularLocation>
</comment>
<dbReference type="InterPro" id="IPR044398">
    <property type="entry name" value="Globin-sensor_dom"/>
</dbReference>
<gene>
    <name evidence="8" type="ORF">J8J14_22995</name>
</gene>
<dbReference type="SMART" id="SM00283">
    <property type="entry name" value="MA"/>
    <property type="match status" value="1"/>
</dbReference>
<dbReference type="CDD" id="cd01068">
    <property type="entry name" value="globin_sensor"/>
    <property type="match status" value="1"/>
</dbReference>
<feature type="domain" description="Methyl-accepting transducer" evidence="6">
    <location>
        <begin position="199"/>
        <end position="431"/>
    </location>
</feature>
<sequence>MATIVDPAQRKRFSAFGITEDDLLLLRRQSGYAQERLPALIVELHPTFASWPEIQAALMAPEVHRVRVAHWQRVVSGELGEGFMESAECLAKAFYDRGVPSYAVAICHSTVGAAICRDLGLDTPHPPHLSLSWLVRGRKVAQGRAVLAAALNKLAWLDLEVLLETYVVAERTSRRVTLDRLGQEFEAKIGEVVQSVAVSATQMEAAAAPMAEAAARTTDRSALAAAAAEEASANVQTVAAAAAELTASIGEIARQMSQSSGMTGRAAQQAQDTDALVQALAENAGRIGDVVRLIGDIAGQTNLLALNATIEAARAGEAGRGFAVVASEVKALATQTARATDEIGGRIAAMQTSTGQAVEAISGIARVIDEISGITSGIAAAVEEQGAVTEEISRNVQHAAAGNERVSAVMAGIHEDAAGTSRVSGELAGTARDLSAQSGVLRLAVDGFLAEVRAA</sequence>
<dbReference type="Gene3D" id="1.10.490.10">
    <property type="entry name" value="Globins"/>
    <property type="match status" value="1"/>
</dbReference>
<accession>A0ABS4AKS3</accession>
<evidence type="ECO:0000259" key="6">
    <source>
        <dbReference type="PROSITE" id="PS50111"/>
    </source>
</evidence>
<keyword evidence="3 5" id="KW-0807">Transducer</keyword>
<keyword evidence="2" id="KW-1003">Cell membrane</keyword>
<evidence type="ECO:0000256" key="5">
    <source>
        <dbReference type="PROSITE-ProRule" id="PRU00284"/>
    </source>
</evidence>
<dbReference type="Pfam" id="PF00015">
    <property type="entry name" value="MCPsignal"/>
    <property type="match status" value="1"/>
</dbReference>
<dbReference type="PANTHER" id="PTHR32089">
    <property type="entry name" value="METHYL-ACCEPTING CHEMOTAXIS PROTEIN MCPB"/>
    <property type="match status" value="1"/>
</dbReference>
<keyword evidence="9" id="KW-1185">Reference proteome</keyword>
<dbReference type="InterPro" id="IPR000727">
    <property type="entry name" value="T_SNARE_dom"/>
</dbReference>
<comment type="caution">
    <text evidence="8">The sequence shown here is derived from an EMBL/GenBank/DDBJ whole genome shotgun (WGS) entry which is preliminary data.</text>
</comment>
<evidence type="ECO:0000256" key="4">
    <source>
        <dbReference type="ARBA" id="ARBA00029447"/>
    </source>
</evidence>
<comment type="similarity">
    <text evidence="4">Belongs to the methyl-accepting chemotaxis (MCP) protein family.</text>
</comment>
<dbReference type="EMBL" id="JAGIZB010000046">
    <property type="protein sequence ID" value="MBP0447630.1"/>
    <property type="molecule type" value="Genomic_DNA"/>
</dbReference>
<keyword evidence="2" id="KW-0997">Cell inner membrane</keyword>
<evidence type="ECO:0000256" key="2">
    <source>
        <dbReference type="ARBA" id="ARBA00022519"/>
    </source>
</evidence>
<dbReference type="PROSITE" id="PS50111">
    <property type="entry name" value="CHEMOTAXIS_TRANSDUC_2"/>
    <property type="match status" value="1"/>
</dbReference>
<feature type="domain" description="T-SNARE coiled-coil homology" evidence="7">
    <location>
        <begin position="351"/>
        <end position="399"/>
    </location>
</feature>
<dbReference type="Gene3D" id="1.10.287.950">
    <property type="entry name" value="Methyl-accepting chemotaxis protein"/>
    <property type="match status" value="1"/>
</dbReference>
<protein>
    <submittedName>
        <fullName evidence="8">Globin-coupled sensor protein</fullName>
    </submittedName>
</protein>
<organism evidence="8 9">
    <name type="scientific">Pararoseomonas baculiformis</name>
    <dbReference type="NCBI Taxonomy" id="2820812"/>
    <lineage>
        <taxon>Bacteria</taxon>
        <taxon>Pseudomonadati</taxon>
        <taxon>Pseudomonadota</taxon>
        <taxon>Alphaproteobacteria</taxon>
        <taxon>Acetobacterales</taxon>
        <taxon>Acetobacteraceae</taxon>
        <taxon>Pararoseomonas</taxon>
    </lineage>
</organism>
<dbReference type="InterPro" id="IPR012292">
    <property type="entry name" value="Globin/Proto"/>
</dbReference>
<reference evidence="8 9" key="1">
    <citation type="submission" date="2021-03" db="EMBL/GenBank/DDBJ databases">
        <authorList>
            <person name="So Y."/>
        </authorList>
    </citation>
    <scope>NUCLEOTIDE SEQUENCE [LARGE SCALE GENOMIC DNA]</scope>
    <source>
        <strain evidence="8 9">SSH11</strain>
    </source>
</reference>
<evidence type="ECO:0000313" key="8">
    <source>
        <dbReference type="EMBL" id="MBP0447630.1"/>
    </source>
</evidence>
<dbReference type="InterPro" id="IPR039379">
    <property type="entry name" value="Protoglobin_sensor_dom"/>
</dbReference>